<dbReference type="OrthoDB" id="6153391at2759"/>
<sequence length="415" mass="46833">MASLMEGPPESGELFAPVPYDSVFERHDSIGEYDRQISADSDELQDLVITSSEKTSAEKYLTILALGTTLQQLSLSNKPTVGLQRKFPEGLKYGEPNLLVTPPDKVFKTVLSLYMESKDLPMPTYEEVLICNENTTEEEVTLLWKRAMGDPNHFRIFCLVHAELLSYQVCDKALKSLTECSYAKNDYRLVIVCSDEDLDKFHMISKLQLFKQQLEAFHCDDDYKQYLKSHFVQNPNILGRRALASTIDRENSCVRVVTSDRTGMGKSLYIQRMKEELKSKCYGVSSDVIIPVHGPKVTSDSIVQLLKSSVGNKDTNQAIIFHLDISPNVLRQVDSILFSLLILQAVSGTHGKIWRSYISHLYAIEVSVLKNDIKFAKPTVELLKLLPTVQCLSPRSVCNVLEGERGGNNETLDYY</sequence>
<reference evidence="1" key="1">
    <citation type="submission" date="2017-05" db="UniProtKB">
        <authorList>
            <consortium name="EnsemblMetazoa"/>
        </authorList>
    </citation>
    <scope>IDENTIFICATION</scope>
</reference>
<dbReference type="STRING" id="400682.A0A1X7SPT4"/>
<dbReference type="GO" id="GO:0004842">
    <property type="term" value="F:ubiquitin-protein transferase activity"/>
    <property type="evidence" value="ECO:0007669"/>
    <property type="project" value="InterPro"/>
</dbReference>
<dbReference type="PANTHER" id="PTHR22605:SF16">
    <property type="entry name" value="E3 UBIQUITIN-PROTEIN LIGASE RNF213"/>
    <property type="match status" value="1"/>
</dbReference>
<dbReference type="PANTHER" id="PTHR22605">
    <property type="entry name" value="RZ-TYPE DOMAIN-CONTAINING PROTEIN"/>
    <property type="match status" value="1"/>
</dbReference>
<protein>
    <submittedName>
        <fullName evidence="1">Uncharacterized protein</fullName>
    </submittedName>
</protein>
<dbReference type="InterPro" id="IPR031248">
    <property type="entry name" value="RNF213"/>
</dbReference>
<dbReference type="AlphaFoldDB" id="A0A1X7SPT4"/>
<dbReference type="GO" id="GO:0016887">
    <property type="term" value="F:ATP hydrolysis activity"/>
    <property type="evidence" value="ECO:0007669"/>
    <property type="project" value="InterPro"/>
</dbReference>
<dbReference type="InParanoid" id="A0A1X7SPT4"/>
<organism evidence="1">
    <name type="scientific">Amphimedon queenslandica</name>
    <name type="common">Sponge</name>
    <dbReference type="NCBI Taxonomy" id="400682"/>
    <lineage>
        <taxon>Eukaryota</taxon>
        <taxon>Metazoa</taxon>
        <taxon>Porifera</taxon>
        <taxon>Demospongiae</taxon>
        <taxon>Heteroscleromorpha</taxon>
        <taxon>Haplosclerida</taxon>
        <taxon>Niphatidae</taxon>
        <taxon>Amphimedon</taxon>
    </lineage>
</organism>
<name>A0A1X7SPT4_AMPQE</name>
<dbReference type="EnsemblMetazoa" id="Aqu2.1.04062_001">
    <property type="protein sequence ID" value="Aqu2.1.04062_001"/>
    <property type="gene ID" value="Aqu2.1.04062"/>
</dbReference>
<dbReference type="eggNOG" id="ENOG502QQ65">
    <property type="taxonomic scope" value="Eukaryota"/>
</dbReference>
<proteinExistence type="predicted"/>
<accession>A0A1X7SPT4</accession>
<evidence type="ECO:0000313" key="1">
    <source>
        <dbReference type="EnsemblMetazoa" id="Aqu2.1.04062_001"/>
    </source>
</evidence>